<dbReference type="Proteomes" id="UP000307790">
    <property type="component" value="Unassembled WGS sequence"/>
</dbReference>
<reference evidence="2 3" key="1">
    <citation type="submission" date="2019-05" db="EMBL/GenBank/DDBJ databases">
        <title>Genome sequences of Thalassotalea litorea 1K03283.</title>
        <authorList>
            <person name="Zhang D."/>
        </authorList>
    </citation>
    <scope>NUCLEOTIDE SEQUENCE [LARGE SCALE GENOMIC DNA]</scope>
    <source>
        <strain evidence="2 3">MCCC 1K03283</strain>
    </source>
</reference>
<evidence type="ECO:0000313" key="2">
    <source>
        <dbReference type="EMBL" id="TLU61097.1"/>
    </source>
</evidence>
<proteinExistence type="predicted"/>
<dbReference type="RefSeq" id="WP_138321354.1">
    <property type="nucleotide sequence ID" value="NZ_VCBC01000019.1"/>
</dbReference>
<feature type="transmembrane region" description="Helical" evidence="1">
    <location>
        <begin position="78"/>
        <end position="96"/>
    </location>
</feature>
<accession>A0A5R9IIG5</accession>
<keyword evidence="3" id="KW-1185">Reference proteome</keyword>
<evidence type="ECO:0000256" key="1">
    <source>
        <dbReference type="SAM" id="Phobius"/>
    </source>
</evidence>
<evidence type="ECO:0000313" key="3">
    <source>
        <dbReference type="Proteomes" id="UP000307790"/>
    </source>
</evidence>
<feature type="transmembrane region" description="Helical" evidence="1">
    <location>
        <begin position="28"/>
        <end position="48"/>
    </location>
</feature>
<name>A0A5R9IIG5_9GAMM</name>
<dbReference type="OrthoDB" id="5956309at2"/>
<protein>
    <submittedName>
        <fullName evidence="2">Uncharacterized protein</fullName>
    </submittedName>
</protein>
<comment type="caution">
    <text evidence="2">The sequence shown here is derived from an EMBL/GenBank/DDBJ whole genome shotgun (WGS) entry which is preliminary data.</text>
</comment>
<feature type="transmembrane region" description="Helical" evidence="1">
    <location>
        <begin position="102"/>
        <end position="121"/>
    </location>
</feature>
<gene>
    <name evidence="2" type="ORF">FE810_15605</name>
</gene>
<keyword evidence="1" id="KW-1133">Transmembrane helix</keyword>
<dbReference type="EMBL" id="VCBC01000019">
    <property type="protein sequence ID" value="TLU61097.1"/>
    <property type="molecule type" value="Genomic_DNA"/>
</dbReference>
<keyword evidence="1" id="KW-0812">Transmembrane</keyword>
<dbReference type="AlphaFoldDB" id="A0A5R9IIG5"/>
<sequence>MSTDKSENMFWPDISTLEKAEGVAKGSCGIPIFVASITILVVLYGYFFSPILGITPWALIDASIFGLIAYGMFRINRLVSILGLIFYIWSQVDMLTTQGAGFSVLAVFFMIFWFNGIRGAFKYHKLKKQADSVEQVTT</sequence>
<organism evidence="2 3">
    <name type="scientific">Thalassotalea litorea</name>
    <dbReference type="NCBI Taxonomy" id="2020715"/>
    <lineage>
        <taxon>Bacteria</taxon>
        <taxon>Pseudomonadati</taxon>
        <taxon>Pseudomonadota</taxon>
        <taxon>Gammaproteobacteria</taxon>
        <taxon>Alteromonadales</taxon>
        <taxon>Colwelliaceae</taxon>
        <taxon>Thalassotalea</taxon>
    </lineage>
</organism>
<keyword evidence="1" id="KW-0472">Membrane</keyword>